<keyword evidence="2" id="KW-1185">Reference proteome</keyword>
<accession>A0ABZ1AF09</accession>
<protein>
    <recommendedName>
        <fullName evidence="3">DUF1652 domain-containing protein</fullName>
    </recommendedName>
</protein>
<gene>
    <name evidence="1" type="ORF">SPL95_14305</name>
</gene>
<organism evidence="1 2">
    <name type="scientific">Pseudomonas canadensis</name>
    <dbReference type="NCBI Taxonomy" id="915099"/>
    <lineage>
        <taxon>Bacteria</taxon>
        <taxon>Pseudomonadati</taxon>
        <taxon>Pseudomonadota</taxon>
        <taxon>Gammaproteobacteria</taxon>
        <taxon>Pseudomonadales</taxon>
        <taxon>Pseudomonadaceae</taxon>
        <taxon>Pseudomonas</taxon>
    </lineage>
</organism>
<evidence type="ECO:0000313" key="1">
    <source>
        <dbReference type="EMBL" id="WRI27456.1"/>
    </source>
</evidence>
<sequence length="84" mass="9216">MDTLTKVEVEAALSARLPNCAVHCAFNPDGSLSVTVTAHDADQFTIANINRARYHGESGINRLIREILEEMVMSRQSSRRSSVG</sequence>
<name>A0ABZ1AF09_9PSED</name>
<dbReference type="Proteomes" id="UP001322392">
    <property type="component" value="Chromosome"/>
</dbReference>
<dbReference type="RefSeq" id="WP_323990582.1">
    <property type="nucleotide sequence ID" value="NZ_CP139639.1"/>
</dbReference>
<dbReference type="EMBL" id="CP139639">
    <property type="protein sequence ID" value="WRI27456.1"/>
    <property type="molecule type" value="Genomic_DNA"/>
</dbReference>
<proteinExistence type="predicted"/>
<evidence type="ECO:0008006" key="3">
    <source>
        <dbReference type="Google" id="ProtNLM"/>
    </source>
</evidence>
<evidence type="ECO:0000313" key="2">
    <source>
        <dbReference type="Proteomes" id="UP001322392"/>
    </source>
</evidence>
<reference evidence="1 2" key="1">
    <citation type="submission" date="2023-12" db="EMBL/GenBank/DDBJ databases">
        <title>First complete genome sequence of Pseudomonas canadensis strain Pcan-CK-23 isolated from homogenized tissues of Zophobas morio larvae.</title>
        <authorList>
            <person name="Kundlacz C."/>
            <person name="Aldeia C."/>
            <person name="Eddoubaji Y."/>
            <person name="Campos-Madueno E.I."/>
            <person name="Endimiani A."/>
        </authorList>
    </citation>
    <scope>NUCLEOTIDE SEQUENCE [LARGE SCALE GENOMIC DNA]</scope>
    <source>
        <strain evidence="1 2">Pcan-CK-23</strain>
    </source>
</reference>